<dbReference type="CDD" id="cd01143">
    <property type="entry name" value="YvrC"/>
    <property type="match status" value="1"/>
</dbReference>
<dbReference type="EMBL" id="JBHUEO010000116">
    <property type="protein sequence ID" value="MFD1708706.1"/>
    <property type="molecule type" value="Genomic_DNA"/>
</dbReference>
<dbReference type="PROSITE" id="PS50983">
    <property type="entry name" value="FE_B12_PBP"/>
    <property type="match status" value="1"/>
</dbReference>
<dbReference type="PANTHER" id="PTHR30535:SF34">
    <property type="entry name" value="MOLYBDATE-BINDING PROTEIN MOLA"/>
    <property type="match status" value="1"/>
</dbReference>
<dbReference type="SUPFAM" id="SSF53807">
    <property type="entry name" value="Helical backbone' metal receptor"/>
    <property type="match status" value="1"/>
</dbReference>
<accession>A0ABW4KMT8</accession>
<reference evidence="6" key="1">
    <citation type="journal article" date="2019" name="Int. J. Syst. Evol. Microbiol.">
        <title>The Global Catalogue of Microorganisms (GCM) 10K type strain sequencing project: providing services to taxonomists for standard genome sequencing and annotation.</title>
        <authorList>
            <consortium name="The Broad Institute Genomics Platform"/>
            <consortium name="The Broad Institute Genome Sequencing Center for Infectious Disease"/>
            <person name="Wu L."/>
            <person name="Ma J."/>
        </authorList>
    </citation>
    <scope>NUCLEOTIDE SEQUENCE [LARGE SCALE GENOMIC DNA]</scope>
    <source>
        <strain evidence="6">CGMCC 1.12295</strain>
    </source>
</reference>
<proteinExistence type="inferred from homology"/>
<name>A0ABW4KMT8_9BACI</name>
<comment type="caution">
    <text evidence="5">The sequence shown here is derived from an EMBL/GenBank/DDBJ whole genome shotgun (WGS) entry which is preliminary data.</text>
</comment>
<dbReference type="NCBIfam" id="NF038402">
    <property type="entry name" value="TroA_like"/>
    <property type="match status" value="1"/>
</dbReference>
<evidence type="ECO:0000313" key="6">
    <source>
        <dbReference type="Proteomes" id="UP001597301"/>
    </source>
</evidence>
<dbReference type="PANTHER" id="PTHR30535">
    <property type="entry name" value="VITAMIN B12-BINDING PROTEIN"/>
    <property type="match status" value="1"/>
</dbReference>
<sequence>MKKFYSLLAVLLLAGWLAACGNQEGANEEQKTVDPKTEQTADSRFPVTLTDAANQEVTIEEKPEKIVSLIPSNTEILYAVGAGDEVVAVSEHDQYPEEVKDKEQVAGLELNIEKILSLEPDLVLSHASAGDRWDSGLQQLKDSGIPVLIVKDAQNFDEVYETIEFIGKATGRTEDAATVAEDMRSKLDDIKEKAAGIKEEDKKSVFLEISPAPEIYAVGQNTFMDQMLETIHANNAVEEEGWPMMNEEAIMEINPDVIIVNYTYVENPVQQVLDRKGWQDITAVKEEQVFMVDEALTSRPGPRIVEGVEALAKSVYPEIFDK</sequence>
<comment type="similarity">
    <text evidence="1">Belongs to the bacterial solute-binding protein 8 family.</text>
</comment>
<evidence type="ECO:0000313" key="5">
    <source>
        <dbReference type="EMBL" id="MFD1708706.1"/>
    </source>
</evidence>
<dbReference type="Proteomes" id="UP001597301">
    <property type="component" value="Unassembled WGS sequence"/>
</dbReference>
<dbReference type="RefSeq" id="WP_380776358.1">
    <property type="nucleotide sequence ID" value="NZ_JBHUEO010000116.1"/>
</dbReference>
<dbReference type="PROSITE" id="PS51257">
    <property type="entry name" value="PROKAR_LIPOPROTEIN"/>
    <property type="match status" value="1"/>
</dbReference>
<keyword evidence="5" id="KW-0675">Receptor</keyword>
<evidence type="ECO:0000256" key="3">
    <source>
        <dbReference type="SAM" id="SignalP"/>
    </source>
</evidence>
<keyword evidence="6" id="KW-1185">Reference proteome</keyword>
<dbReference type="InterPro" id="IPR054828">
    <property type="entry name" value="Vit_B12_bind_prot"/>
</dbReference>
<evidence type="ECO:0000256" key="2">
    <source>
        <dbReference type="ARBA" id="ARBA00022729"/>
    </source>
</evidence>
<dbReference type="Gene3D" id="3.40.50.1980">
    <property type="entry name" value="Nitrogenase molybdenum iron protein domain"/>
    <property type="match status" value="2"/>
</dbReference>
<keyword evidence="2 3" id="KW-0732">Signal</keyword>
<organism evidence="5 6">
    <name type="scientific">Siminovitchia sediminis</name>
    <dbReference type="NCBI Taxonomy" id="1274353"/>
    <lineage>
        <taxon>Bacteria</taxon>
        <taxon>Bacillati</taxon>
        <taxon>Bacillota</taxon>
        <taxon>Bacilli</taxon>
        <taxon>Bacillales</taxon>
        <taxon>Bacillaceae</taxon>
        <taxon>Siminovitchia</taxon>
    </lineage>
</organism>
<feature type="chain" id="PRO_5046008210" evidence="3">
    <location>
        <begin position="22"/>
        <end position="322"/>
    </location>
</feature>
<evidence type="ECO:0000256" key="1">
    <source>
        <dbReference type="ARBA" id="ARBA00008814"/>
    </source>
</evidence>
<feature type="domain" description="Fe/B12 periplasmic-binding" evidence="4">
    <location>
        <begin position="65"/>
        <end position="319"/>
    </location>
</feature>
<feature type="signal peptide" evidence="3">
    <location>
        <begin position="1"/>
        <end position="21"/>
    </location>
</feature>
<evidence type="ECO:0000259" key="4">
    <source>
        <dbReference type="PROSITE" id="PS50983"/>
    </source>
</evidence>
<gene>
    <name evidence="5" type="ORF">ACFSCZ_18700</name>
</gene>
<dbReference type="InterPro" id="IPR002491">
    <property type="entry name" value="ABC_transptr_periplasmic_BD"/>
</dbReference>
<protein>
    <submittedName>
        <fullName evidence="5">Helical backbone metal receptor</fullName>
    </submittedName>
</protein>
<dbReference type="Pfam" id="PF01497">
    <property type="entry name" value="Peripla_BP_2"/>
    <property type="match status" value="1"/>
</dbReference>
<dbReference type="InterPro" id="IPR050902">
    <property type="entry name" value="ABC_Transporter_SBP"/>
</dbReference>